<organism evidence="1 2">
    <name type="scientific">Gossypium arboreum</name>
    <name type="common">Tree cotton</name>
    <name type="synonym">Gossypium nanking</name>
    <dbReference type="NCBI Taxonomy" id="29729"/>
    <lineage>
        <taxon>Eukaryota</taxon>
        <taxon>Viridiplantae</taxon>
        <taxon>Streptophyta</taxon>
        <taxon>Embryophyta</taxon>
        <taxon>Tracheophyta</taxon>
        <taxon>Spermatophyta</taxon>
        <taxon>Magnoliopsida</taxon>
        <taxon>eudicotyledons</taxon>
        <taxon>Gunneridae</taxon>
        <taxon>Pentapetalae</taxon>
        <taxon>rosids</taxon>
        <taxon>malvids</taxon>
        <taxon>Malvales</taxon>
        <taxon>Malvaceae</taxon>
        <taxon>Malvoideae</taxon>
        <taxon>Gossypium</taxon>
    </lineage>
</organism>
<dbReference type="AlphaFoldDB" id="A0A0B0P854"/>
<keyword evidence="2" id="KW-1185">Reference proteome</keyword>
<gene>
    <name evidence="1" type="ORF">F383_28605</name>
</gene>
<evidence type="ECO:0000313" key="1">
    <source>
        <dbReference type="EMBL" id="KHG22863.1"/>
    </source>
</evidence>
<accession>A0A0B0P854</accession>
<sequence>MPIGYSARYTRLTCDEAMIVSIYSSVNDYG</sequence>
<evidence type="ECO:0000313" key="2">
    <source>
        <dbReference type="Proteomes" id="UP000032142"/>
    </source>
</evidence>
<reference evidence="2" key="1">
    <citation type="submission" date="2014-09" db="EMBL/GenBank/DDBJ databases">
        <authorList>
            <person name="Mudge J."/>
            <person name="Ramaraj T."/>
            <person name="Lindquist I.E."/>
            <person name="Bharti A.K."/>
            <person name="Sundararajan A."/>
            <person name="Cameron C.T."/>
            <person name="Woodward J.E."/>
            <person name="May G.D."/>
            <person name="Brubaker C."/>
            <person name="Broadhvest J."/>
            <person name="Wilkins T.A."/>
        </authorList>
    </citation>
    <scope>NUCLEOTIDE SEQUENCE</scope>
    <source>
        <strain evidence="2">cv. AKA8401</strain>
    </source>
</reference>
<name>A0A0B0P854_GOSAR</name>
<proteinExistence type="predicted"/>
<dbReference type="EMBL" id="KN423088">
    <property type="protein sequence ID" value="KHG22863.1"/>
    <property type="molecule type" value="Genomic_DNA"/>
</dbReference>
<protein>
    <submittedName>
        <fullName evidence="1">Uncharacterized protein</fullName>
    </submittedName>
</protein>
<dbReference type="Proteomes" id="UP000032142">
    <property type="component" value="Unassembled WGS sequence"/>
</dbReference>